<protein>
    <submittedName>
        <fullName evidence="1">Endodeoxyribonuclease RusA</fullName>
    </submittedName>
</protein>
<accession>A0A8S5T4M8</accession>
<proteinExistence type="predicted"/>
<evidence type="ECO:0000313" key="1">
    <source>
        <dbReference type="EMBL" id="DAF57730.1"/>
    </source>
</evidence>
<dbReference type="EMBL" id="BK032738">
    <property type="protein sequence ID" value="DAF57730.1"/>
    <property type="molecule type" value="Genomic_DNA"/>
</dbReference>
<dbReference type="SUPFAM" id="SSF103084">
    <property type="entry name" value="Holliday junction resolvase RusA"/>
    <property type="match status" value="1"/>
</dbReference>
<sequence>MPVKYYKENNQIELIVYGNPVAQGRPRFSRQGGFVKAYDPIQSKSYKQLIRLELQPLLSNPDFKPIDRACCLNLKVFRAIPKSFSKKKREEASLRYIRPTTKPDTDNYVKGVLDALNGTVLKDDSVVCEIFARKFYSERPRIEVVLEAKIC</sequence>
<name>A0A8S5T4M8_9CAUD</name>
<dbReference type="GO" id="GO:0006281">
    <property type="term" value="P:DNA repair"/>
    <property type="evidence" value="ECO:0007669"/>
    <property type="project" value="InterPro"/>
</dbReference>
<dbReference type="Pfam" id="PF05866">
    <property type="entry name" value="RusA"/>
    <property type="match status" value="1"/>
</dbReference>
<reference evidence="1" key="1">
    <citation type="journal article" date="2021" name="Proc. Natl. Acad. Sci. U.S.A.">
        <title>A Catalog of Tens of Thousands of Viruses from Human Metagenomes Reveals Hidden Associations with Chronic Diseases.</title>
        <authorList>
            <person name="Tisza M.J."/>
            <person name="Buck C.B."/>
        </authorList>
    </citation>
    <scope>NUCLEOTIDE SEQUENCE</scope>
    <source>
        <strain evidence="1">Ct31P9</strain>
    </source>
</reference>
<dbReference type="GO" id="GO:0000287">
    <property type="term" value="F:magnesium ion binding"/>
    <property type="evidence" value="ECO:0007669"/>
    <property type="project" value="InterPro"/>
</dbReference>
<dbReference type="GO" id="GO:0006310">
    <property type="term" value="P:DNA recombination"/>
    <property type="evidence" value="ECO:0007669"/>
    <property type="project" value="InterPro"/>
</dbReference>
<dbReference type="Gene3D" id="3.30.1330.70">
    <property type="entry name" value="Holliday junction resolvase RusA"/>
    <property type="match status" value="1"/>
</dbReference>
<dbReference type="InterPro" id="IPR008822">
    <property type="entry name" value="Endonuclease_RusA-like"/>
</dbReference>
<organism evidence="1">
    <name type="scientific">Myoviridae sp. ct31P9</name>
    <dbReference type="NCBI Taxonomy" id="2827657"/>
    <lineage>
        <taxon>Viruses</taxon>
        <taxon>Duplodnaviria</taxon>
        <taxon>Heunggongvirae</taxon>
        <taxon>Uroviricota</taxon>
        <taxon>Caudoviricetes</taxon>
    </lineage>
</organism>
<dbReference type="InterPro" id="IPR036614">
    <property type="entry name" value="RusA-like_sf"/>
</dbReference>